<sequence length="109" mass="11834">SGCIQLYVHCPTNSATTAPFPFGQSSQLYCNNGLVFQDDFHEESPLTSIGCYSAECACKLVIYNNELCTIMGKNCLPIAPEVDYDQATGCVTGMRLTCLARGNLIVRLV</sequence>
<feature type="non-terminal residue" evidence="1">
    <location>
        <position position="109"/>
    </location>
</feature>
<dbReference type="Proteomes" id="UP001328107">
    <property type="component" value="Unassembled WGS sequence"/>
</dbReference>
<reference evidence="2" key="1">
    <citation type="submission" date="2022-10" db="EMBL/GenBank/DDBJ databases">
        <title>Genome assembly of Pristionchus species.</title>
        <authorList>
            <person name="Yoshida K."/>
            <person name="Sommer R.J."/>
        </authorList>
    </citation>
    <scope>NUCLEOTIDE SEQUENCE [LARGE SCALE GENOMIC DNA]</scope>
    <source>
        <strain evidence="2">RS5460</strain>
    </source>
</reference>
<keyword evidence="2" id="KW-1185">Reference proteome</keyword>
<feature type="non-terminal residue" evidence="1">
    <location>
        <position position="1"/>
    </location>
</feature>
<comment type="caution">
    <text evidence="1">The sequence shown here is derived from an EMBL/GenBank/DDBJ whole genome shotgun (WGS) entry which is preliminary data.</text>
</comment>
<evidence type="ECO:0000313" key="1">
    <source>
        <dbReference type="EMBL" id="GMR33790.1"/>
    </source>
</evidence>
<dbReference type="EMBL" id="BTRK01000001">
    <property type="protein sequence ID" value="GMR33790.1"/>
    <property type="molecule type" value="Genomic_DNA"/>
</dbReference>
<name>A0AAN4Z9P0_9BILA</name>
<protein>
    <submittedName>
        <fullName evidence="1">Uncharacterized protein</fullName>
    </submittedName>
</protein>
<dbReference type="AlphaFoldDB" id="A0AAN4Z9P0"/>
<proteinExistence type="predicted"/>
<evidence type="ECO:0000313" key="2">
    <source>
        <dbReference type="Proteomes" id="UP001328107"/>
    </source>
</evidence>
<gene>
    <name evidence="1" type="ORF">PMAYCL1PPCAC_03985</name>
</gene>
<accession>A0AAN4Z9P0</accession>
<organism evidence="1 2">
    <name type="scientific">Pristionchus mayeri</name>
    <dbReference type="NCBI Taxonomy" id="1317129"/>
    <lineage>
        <taxon>Eukaryota</taxon>
        <taxon>Metazoa</taxon>
        <taxon>Ecdysozoa</taxon>
        <taxon>Nematoda</taxon>
        <taxon>Chromadorea</taxon>
        <taxon>Rhabditida</taxon>
        <taxon>Rhabditina</taxon>
        <taxon>Diplogasteromorpha</taxon>
        <taxon>Diplogasteroidea</taxon>
        <taxon>Neodiplogasteridae</taxon>
        <taxon>Pristionchus</taxon>
    </lineage>
</organism>